<keyword evidence="9" id="KW-1185">Reference proteome</keyword>
<dbReference type="CDD" id="cd00495">
    <property type="entry name" value="Ribosomal_L25_TL5_CTC"/>
    <property type="match status" value="1"/>
</dbReference>
<dbReference type="InterPro" id="IPR001021">
    <property type="entry name" value="Ribosomal_bL25_long"/>
</dbReference>
<dbReference type="KEGG" id="agl:PYTT_0259"/>
<reference evidence="9" key="1">
    <citation type="submission" date="2016-09" db="EMBL/GenBank/DDBJ databases">
        <authorList>
            <person name="Koehorst J."/>
        </authorList>
    </citation>
    <scope>NUCLEOTIDE SEQUENCE [LARGE SCALE GENOMIC DNA]</scope>
</reference>
<protein>
    <recommendedName>
        <fullName evidence="5">Large ribosomal subunit protein bL25</fullName>
    </recommendedName>
    <alternativeName>
        <fullName evidence="5">General stress protein CTC</fullName>
    </alternativeName>
</protein>
<dbReference type="Gene3D" id="2.40.240.10">
    <property type="entry name" value="Ribosomal Protein L25, Chain P"/>
    <property type="match status" value="1"/>
</dbReference>
<evidence type="ECO:0000256" key="3">
    <source>
        <dbReference type="ARBA" id="ARBA00022980"/>
    </source>
</evidence>
<dbReference type="InterPro" id="IPR037121">
    <property type="entry name" value="Ribosomal_bL25_C"/>
</dbReference>
<keyword evidence="4 5" id="KW-0687">Ribonucleoprotein</keyword>
<comment type="function">
    <text evidence="5">This is one of the proteins that binds to the 5S RNA in the ribosome where it forms part of the central protuberance.</text>
</comment>
<dbReference type="RefSeq" id="WP_141675685.1">
    <property type="nucleotide sequence ID" value="NZ_LIGX01000002.1"/>
</dbReference>
<dbReference type="Pfam" id="PF14693">
    <property type="entry name" value="Ribosomal_TL5_C"/>
    <property type="match status" value="1"/>
</dbReference>
<dbReference type="GO" id="GO:0003735">
    <property type="term" value="F:structural constituent of ribosome"/>
    <property type="evidence" value="ECO:0007669"/>
    <property type="project" value="InterPro"/>
</dbReference>
<evidence type="ECO:0000313" key="9">
    <source>
        <dbReference type="Proteomes" id="UP000176204"/>
    </source>
</evidence>
<dbReference type="Proteomes" id="UP000176204">
    <property type="component" value="Chromosome I"/>
</dbReference>
<evidence type="ECO:0000313" key="8">
    <source>
        <dbReference type="EMBL" id="SEH72587.1"/>
    </source>
</evidence>
<dbReference type="HAMAP" id="MF_01334">
    <property type="entry name" value="Ribosomal_bL25_CTC"/>
    <property type="match status" value="1"/>
</dbReference>
<name>A0A1H6KM04_9BACT</name>
<dbReference type="PANTHER" id="PTHR33284:SF1">
    <property type="entry name" value="RIBOSOMAL PROTEIN L25_GLN-TRNA SYNTHETASE, ANTI-CODON-BINDING DOMAIN-CONTAINING PROTEIN"/>
    <property type="match status" value="1"/>
</dbReference>
<dbReference type="SUPFAM" id="SSF50715">
    <property type="entry name" value="Ribosomal protein L25-like"/>
    <property type="match status" value="1"/>
</dbReference>
<dbReference type="PANTHER" id="PTHR33284">
    <property type="entry name" value="RIBOSOMAL PROTEIN L25/GLN-TRNA SYNTHETASE, ANTI-CODON-BINDING DOMAIN-CONTAINING PROTEIN"/>
    <property type="match status" value="1"/>
</dbReference>
<evidence type="ECO:0000256" key="1">
    <source>
        <dbReference type="ARBA" id="ARBA00022730"/>
    </source>
</evidence>
<dbReference type="Pfam" id="PF01386">
    <property type="entry name" value="Ribosomal_L25p"/>
    <property type="match status" value="1"/>
</dbReference>
<keyword evidence="2 5" id="KW-0694">RNA-binding</keyword>
<evidence type="ECO:0000256" key="2">
    <source>
        <dbReference type="ARBA" id="ARBA00022884"/>
    </source>
</evidence>
<feature type="domain" description="Large ribosomal subunit protein bL25 L25" evidence="6">
    <location>
        <begin position="7"/>
        <end position="94"/>
    </location>
</feature>
<dbReference type="GO" id="GO:0008097">
    <property type="term" value="F:5S rRNA binding"/>
    <property type="evidence" value="ECO:0007669"/>
    <property type="project" value="InterPro"/>
</dbReference>
<dbReference type="GO" id="GO:0022625">
    <property type="term" value="C:cytosolic large ribosomal subunit"/>
    <property type="evidence" value="ECO:0007669"/>
    <property type="project" value="TreeGrafter"/>
</dbReference>
<comment type="similarity">
    <text evidence="5">Belongs to the bacterial ribosomal protein bL25 family. CTC subfamily.</text>
</comment>
<dbReference type="EMBL" id="LT629973">
    <property type="protein sequence ID" value="SEH72587.1"/>
    <property type="molecule type" value="Genomic_DNA"/>
</dbReference>
<keyword evidence="3 5" id="KW-0689">Ribosomal protein</keyword>
<dbReference type="InterPro" id="IPR029751">
    <property type="entry name" value="Ribosomal_L25_dom"/>
</dbReference>
<dbReference type="InterPro" id="IPR020056">
    <property type="entry name" value="Rbsml_bL25/Gln-tRNA_synth_N"/>
</dbReference>
<dbReference type="STRING" id="1679444.PYTT_0259"/>
<feature type="domain" description="Large ribosomal subunit protein bL25 beta" evidence="7">
    <location>
        <begin position="104"/>
        <end position="182"/>
    </location>
</feature>
<gene>
    <name evidence="5" type="primary">rplY</name>
    <name evidence="5" type="synonym">ctc</name>
    <name evidence="8" type="ORF">PYTT_0259</name>
</gene>
<keyword evidence="1 5" id="KW-0699">rRNA-binding</keyword>
<dbReference type="InterPro" id="IPR020057">
    <property type="entry name" value="Ribosomal_bL25_b-dom"/>
</dbReference>
<dbReference type="NCBIfam" id="TIGR00731">
    <property type="entry name" value="bL25_bact_ctc"/>
    <property type="match status" value="1"/>
</dbReference>
<dbReference type="OrthoDB" id="9790002at2"/>
<dbReference type="GO" id="GO:0006412">
    <property type="term" value="P:translation"/>
    <property type="evidence" value="ECO:0007669"/>
    <property type="project" value="UniProtKB-UniRule"/>
</dbReference>
<accession>A0A1H6KM04</accession>
<evidence type="ECO:0000256" key="5">
    <source>
        <dbReference type="HAMAP-Rule" id="MF_01334"/>
    </source>
</evidence>
<evidence type="ECO:0000259" key="7">
    <source>
        <dbReference type="Pfam" id="PF14693"/>
    </source>
</evidence>
<sequence>MAQHHKLNATKRSIKGTGKLNALRAQGILPCVVYGAGVETIDIQVNAREFAAMLAGATSEHMLVDLQIDGAGKLCLLKDIQHNFLTDKAIHADFLSVNDDTVITSLVPVVLQGEAAGTKFGGLVDQTLHELPIKCKVKNLPEEISVDISALNIGDILRVAAITLPAGIETSMDGEVGIVTIEGTVGSDTEAAEAAAPEA</sequence>
<organism evidence="8 9">
    <name type="scientific">Akkermansia glycaniphila</name>
    <dbReference type="NCBI Taxonomy" id="1679444"/>
    <lineage>
        <taxon>Bacteria</taxon>
        <taxon>Pseudomonadati</taxon>
        <taxon>Verrucomicrobiota</taxon>
        <taxon>Verrucomicrobiia</taxon>
        <taxon>Verrucomicrobiales</taxon>
        <taxon>Akkermansiaceae</taxon>
        <taxon>Akkermansia</taxon>
    </lineage>
</organism>
<dbReference type="AlphaFoldDB" id="A0A1H6KM04"/>
<proteinExistence type="inferred from homology"/>
<evidence type="ECO:0000256" key="4">
    <source>
        <dbReference type="ARBA" id="ARBA00023274"/>
    </source>
</evidence>
<dbReference type="InterPro" id="IPR020930">
    <property type="entry name" value="Ribosomal_uL5_bac-type"/>
</dbReference>
<comment type="subunit">
    <text evidence="5">Part of the 50S ribosomal subunit; part of the 5S rRNA/L5/L18/L25 subcomplex. Contacts the 5S rRNA. Binds to the 5S rRNA independently of L5 and L18.</text>
</comment>
<dbReference type="Gene3D" id="2.170.120.20">
    <property type="entry name" value="Ribosomal protein L25, beta domain"/>
    <property type="match status" value="1"/>
</dbReference>
<evidence type="ECO:0000259" key="6">
    <source>
        <dbReference type="Pfam" id="PF01386"/>
    </source>
</evidence>
<dbReference type="InterPro" id="IPR011035">
    <property type="entry name" value="Ribosomal_bL25/Gln-tRNA_synth"/>
</dbReference>